<feature type="domain" description="DinB-like" evidence="1">
    <location>
        <begin position="24"/>
        <end position="145"/>
    </location>
</feature>
<dbReference type="RefSeq" id="WP_033674077.1">
    <property type="nucleotide sequence ID" value="NZ_JOTM01000005.1"/>
</dbReference>
<dbReference type="Proteomes" id="UP000027778">
    <property type="component" value="Unassembled WGS sequence"/>
</dbReference>
<proteinExistence type="predicted"/>
<accession>A0A073KQN7</accession>
<gene>
    <name evidence="2" type="ORF">BAGA_23920</name>
</gene>
<evidence type="ECO:0000313" key="2">
    <source>
        <dbReference type="EMBL" id="KEK24713.1"/>
    </source>
</evidence>
<dbReference type="EMBL" id="JOTM01000005">
    <property type="protein sequence ID" value="KEK24713.1"/>
    <property type="molecule type" value="Genomic_DNA"/>
</dbReference>
<protein>
    <recommendedName>
        <fullName evidence="1">DinB-like domain-containing protein</fullName>
    </recommendedName>
</protein>
<dbReference type="Gene3D" id="1.20.120.450">
    <property type="entry name" value="dinb family like domain"/>
    <property type="match status" value="1"/>
</dbReference>
<name>A0A073KQN7_9BACI</name>
<reference evidence="2 3" key="1">
    <citation type="submission" date="2014-06" db="EMBL/GenBank/DDBJ databases">
        <title>Draft genome sequence of Bacillus gaemokensis JCM 15801 (MCCC 1A00707).</title>
        <authorList>
            <person name="Lai Q."/>
            <person name="Liu Y."/>
            <person name="Shao Z."/>
        </authorList>
    </citation>
    <scope>NUCLEOTIDE SEQUENCE [LARGE SCALE GENOMIC DNA]</scope>
    <source>
        <strain evidence="2 3">JCM 15801</strain>
    </source>
</reference>
<sequence>MDRKDIFLEQLLACHNENNWFVSLQSALDGLTEEQASWKDTDATNSIWEIVNHLIFWNDRILKRFYGFAAQEQIKNNDDTFQNIRNLDWHATVAQIDTIMEKWQTALHNCDETKLALSQSAETEETWTSVLLNFTIHNAYHIGQVISIRKQQGSWEREHGVH</sequence>
<dbReference type="OrthoDB" id="9798830at2"/>
<dbReference type="AlphaFoldDB" id="A0A073KQN7"/>
<dbReference type="InterPro" id="IPR034660">
    <property type="entry name" value="DinB/YfiT-like"/>
</dbReference>
<dbReference type="STRING" id="574375.AZF08_09050"/>
<dbReference type="SUPFAM" id="SSF109854">
    <property type="entry name" value="DinB/YfiT-like putative metalloenzymes"/>
    <property type="match status" value="1"/>
</dbReference>
<organism evidence="2 3">
    <name type="scientific">Bacillus gaemokensis</name>
    <dbReference type="NCBI Taxonomy" id="574375"/>
    <lineage>
        <taxon>Bacteria</taxon>
        <taxon>Bacillati</taxon>
        <taxon>Bacillota</taxon>
        <taxon>Bacilli</taxon>
        <taxon>Bacillales</taxon>
        <taxon>Bacillaceae</taxon>
        <taxon>Bacillus</taxon>
        <taxon>Bacillus cereus group</taxon>
    </lineage>
</organism>
<comment type="caution">
    <text evidence="2">The sequence shown here is derived from an EMBL/GenBank/DDBJ whole genome shotgun (WGS) entry which is preliminary data.</text>
</comment>
<evidence type="ECO:0000259" key="1">
    <source>
        <dbReference type="Pfam" id="PF12867"/>
    </source>
</evidence>
<dbReference type="InterPro" id="IPR024775">
    <property type="entry name" value="DinB-like"/>
</dbReference>
<keyword evidence="3" id="KW-1185">Reference proteome</keyword>
<dbReference type="Pfam" id="PF12867">
    <property type="entry name" value="DinB_2"/>
    <property type="match status" value="1"/>
</dbReference>
<dbReference type="eggNOG" id="COG2318">
    <property type="taxonomic scope" value="Bacteria"/>
</dbReference>
<evidence type="ECO:0000313" key="3">
    <source>
        <dbReference type="Proteomes" id="UP000027778"/>
    </source>
</evidence>